<sequence length="109" mass="11627">MDTAPTGQILASAYTLDPGTLDEAARHLGREGWTALVPELVFEPWDTGGGCMMLVADVPGVDGYRVGITDGEAEVPTQADTFWVGLLDPDGEELYVVQVMDGRLMGSLQ</sequence>
<name>A0ABT7JIM1_9DEIO</name>
<dbReference type="EMBL" id="JASNGB010000112">
    <property type="protein sequence ID" value="MDL2344786.1"/>
    <property type="molecule type" value="Genomic_DNA"/>
</dbReference>
<dbReference type="RefSeq" id="WP_285524008.1">
    <property type="nucleotide sequence ID" value="NZ_JASNGB010000112.1"/>
</dbReference>
<gene>
    <name evidence="1" type="ORF">QOL99_11580</name>
</gene>
<accession>A0ABT7JIM1</accession>
<evidence type="ECO:0000313" key="1">
    <source>
        <dbReference type="EMBL" id="MDL2344786.1"/>
    </source>
</evidence>
<evidence type="ECO:0000313" key="2">
    <source>
        <dbReference type="Proteomes" id="UP001302059"/>
    </source>
</evidence>
<dbReference type="Proteomes" id="UP001302059">
    <property type="component" value="Unassembled WGS sequence"/>
</dbReference>
<keyword evidence="2" id="KW-1185">Reference proteome</keyword>
<comment type="caution">
    <text evidence="1">The sequence shown here is derived from an EMBL/GenBank/DDBJ whole genome shotgun (WGS) entry which is preliminary data.</text>
</comment>
<protein>
    <submittedName>
        <fullName evidence="1">Uncharacterized protein</fullName>
    </submittedName>
</protein>
<proteinExistence type="predicted"/>
<reference evidence="1 2" key="1">
    <citation type="submission" date="2023-05" db="EMBL/GenBank/DDBJ databases">
        <authorList>
            <person name="Gao F."/>
        </authorList>
    </citation>
    <scope>NUCLEOTIDE SEQUENCE [LARGE SCALE GENOMIC DNA]</scope>
    <source>
        <strain evidence="1 2">MIMF12</strain>
    </source>
</reference>
<organism evidence="1 2">
    <name type="scientific">Deinococcus rhizophilus</name>
    <dbReference type="NCBI Taxonomy" id="3049544"/>
    <lineage>
        <taxon>Bacteria</taxon>
        <taxon>Thermotogati</taxon>
        <taxon>Deinococcota</taxon>
        <taxon>Deinococci</taxon>
        <taxon>Deinococcales</taxon>
        <taxon>Deinococcaceae</taxon>
        <taxon>Deinococcus</taxon>
    </lineage>
</organism>